<organism evidence="3">
    <name type="scientific">Candidatus Berkiella aquae</name>
    <dbReference type="NCBI Taxonomy" id="295108"/>
    <lineage>
        <taxon>Bacteria</taxon>
        <taxon>Pseudomonadati</taxon>
        <taxon>Pseudomonadota</taxon>
        <taxon>Gammaproteobacteria</taxon>
        <taxon>Candidatus Berkiellales</taxon>
        <taxon>Candidatus Berkiellaceae</taxon>
        <taxon>Candidatus Berkiella</taxon>
    </lineage>
</organism>
<feature type="region of interest" description="Disordered" evidence="1">
    <location>
        <begin position="1137"/>
        <end position="1170"/>
    </location>
</feature>
<keyword evidence="5" id="KW-1185">Reference proteome</keyword>
<feature type="domain" description="Adenosine deaminase" evidence="2">
    <location>
        <begin position="289"/>
        <end position="525"/>
    </location>
</feature>
<dbReference type="InterPro" id="IPR001365">
    <property type="entry name" value="A_deaminase_dom"/>
</dbReference>
<proteinExistence type="predicted"/>
<dbReference type="AlphaFoldDB" id="A0A0Q9YXH2"/>
<dbReference type="OrthoDB" id="21342at2"/>
<evidence type="ECO:0000256" key="1">
    <source>
        <dbReference type="SAM" id="MobiDB-lite"/>
    </source>
</evidence>
<protein>
    <submittedName>
        <fullName evidence="3">Adenosine deaminase</fullName>
    </submittedName>
</protein>
<dbReference type="Proteomes" id="UP000051497">
    <property type="component" value="Unassembled WGS sequence"/>
</dbReference>
<feature type="compositionally biased region" description="Low complexity" evidence="1">
    <location>
        <begin position="903"/>
        <end position="917"/>
    </location>
</feature>
<dbReference type="Pfam" id="PF00962">
    <property type="entry name" value="A_deaminase"/>
    <property type="match status" value="1"/>
</dbReference>
<dbReference type="EMBL" id="LKAJ02000001">
    <property type="protein sequence ID" value="MCS5711312.1"/>
    <property type="molecule type" value="Genomic_DNA"/>
</dbReference>
<reference evidence="4" key="2">
    <citation type="journal article" date="2016" name="Genome Announc.">
        <title>Draft Genome Sequences of Two Novel Amoeba-Resistant Intranuclear Bacteria, 'Candidatus Berkiella cookevillensis' and 'Candidatus Berkiella aquae'.</title>
        <authorList>
            <person name="Mehari Y.T."/>
            <person name="Arivett B.A."/>
            <person name="Farone A.L."/>
            <person name="Gunderson J.H."/>
            <person name="Farone M.B."/>
        </authorList>
    </citation>
    <scope>NUCLEOTIDE SEQUENCE</scope>
    <source>
        <strain evidence="4">HT99</strain>
    </source>
</reference>
<sequence>MSANGVTTRPVEFTLNDEQAYFRLTLERNADETLKISLITKFSAEGLAALQPFMKVKWGGQEYSFEPTSDPKVYEIPALTAINETEHSDFEIYLKDKNNVSRTLYQGLNLEEISRPSVHEIKALANTGVLPAVTQDPSSIRRIQVGGKVVGNLQIKTDLHSHLAAIPTGLELLNIATDNGTRPFFYPARLLTDSRVGISNTELKQYEALATKSHAFLPAKMHLEDVKSLKKRGIDANVKGIANQEFLDTAKPDEEYIDINSLTSEHQEKLLKWLSIPPTMQITFDDMEKYYDYREPFTKNLDFFADILELAAQNFEKSGVTHASLSFSKRAVSPEWFAVLDTALPQLKAKYGVTMRFLVGMTRLLSEDAQRDTVEEFKRVAHHPYIEGMDVFGSEINSTWAFYHVLADLAKWCHENNLSHKVLRIHAGETSYHPENVGAAMHLAKEGNIQVRIGHGLFGSSDDKEIMDFYIRNNLSHKVTIEINPDSNYALNHIDSLQSYQMADLARHGIRLVLGSDGHGLYLTDAKQLSDTIARMDLQAPSRAAGSQHEYTQISDLVRISERREIQKIKKAMSKDENAFHHQFITFIQNQLVTLLGEERENAECLLNGYTISCSSSSSSSSSASSSSSSSQALEKIRQQWIQKFVRHQATQYPAYTRSKSYVPTGKQALDEIEARRDELYDSFGDNNTYLLENEDDFSRCIAGKTPILITGGFESEEDLSLAQLEIIRDSIKQLIENSDPEKVCFITTGTNLGLQKYLHSLIQQQTKWRKHFDVIGLVASSAKPDSISPVLSHAILGYKKWFDMHGYIGEKLEQNPHLKVVAIGGNMLTRHIIQTCLNVRRKCQMEGRPVGEVYCVNDIPGASQDKSGNLEPGFSVTLDEMISKLRLLSPENDEHRPRRSKSSGTLGSSSSASSSSHDYELSERIVDEQDKKIRIYSEINGPMGAVDTADQALFMARYLISKGVMADIKDLAETLKEFIARSPEIAAKMPIIDVFMQLEVQGDMHFLEDFKKNLLSLGFELPVILDDILKGRRFAAIVESAKTSQIPTDRMTAAGRGAKVGRGGSLDLAKQNQVARKALDEFQSTKEKIISYAVMRRSIDEMPSTVSKNREIFEAKPPTTPVHGQRTRLFSTHAQLSSEDLGIPSPSPEIRDNEATSLLRGRRRRTGVG</sequence>
<feature type="compositionally biased region" description="Basic residues" evidence="1">
    <location>
        <begin position="1161"/>
        <end position="1170"/>
    </location>
</feature>
<dbReference type="SUPFAM" id="SSF51556">
    <property type="entry name" value="Metallo-dependent hydrolases"/>
    <property type="match status" value="1"/>
</dbReference>
<dbReference type="InterPro" id="IPR032466">
    <property type="entry name" value="Metal_Hydrolase"/>
</dbReference>
<gene>
    <name evidence="4" type="ORF">HT99x_007685</name>
    <name evidence="3" type="ORF">HT99x_02052</name>
</gene>
<reference evidence="3" key="1">
    <citation type="submission" date="2015-09" db="EMBL/GenBank/DDBJ databases">
        <title>Draft Genome Sequences of Two Novel Amoeba-resistant Intranuclear Bacteria, Candidatus Berkiella cookevillensis and Candidatus Berkiella aquae.</title>
        <authorList>
            <person name="Mehari Y.T."/>
            <person name="Arivett B.A."/>
            <person name="Farone A.L."/>
            <person name="Gunderson J.H."/>
            <person name="Farone M.B."/>
        </authorList>
    </citation>
    <scope>NUCLEOTIDE SEQUENCE [LARGE SCALE GENOMIC DNA]</scope>
    <source>
        <strain evidence="3">HT99</strain>
    </source>
</reference>
<dbReference type="Gene3D" id="3.20.20.140">
    <property type="entry name" value="Metal-dependent hydrolases"/>
    <property type="match status" value="1"/>
</dbReference>
<reference evidence="4" key="3">
    <citation type="submission" date="2021-06" db="EMBL/GenBank/DDBJ databases">
        <title>Genomic Description and Analysis of Intracellular Bacteria, Candidatus Berkiella cookevillensis and Candidatus Berkiella aquae.</title>
        <authorList>
            <person name="Kidane D.T."/>
            <person name="Mehari Y.T."/>
            <person name="Rice F.C."/>
            <person name="Arivett B.A."/>
            <person name="Farone A.L."/>
            <person name="Berk S.G."/>
            <person name="Farone M.B."/>
        </authorList>
    </citation>
    <scope>NUCLEOTIDE SEQUENCE</scope>
    <source>
        <strain evidence="4">HT99</strain>
    </source>
</reference>
<dbReference type="EMBL" id="LKAJ01000008">
    <property type="protein sequence ID" value="KRG20835.1"/>
    <property type="molecule type" value="Genomic_DNA"/>
</dbReference>
<comment type="caution">
    <text evidence="3">The sequence shown here is derived from an EMBL/GenBank/DDBJ whole genome shotgun (WGS) entry which is preliminary data.</text>
</comment>
<dbReference type="GO" id="GO:0019239">
    <property type="term" value="F:deaminase activity"/>
    <property type="evidence" value="ECO:0007669"/>
    <property type="project" value="InterPro"/>
</dbReference>
<dbReference type="RefSeq" id="WP_075066679.1">
    <property type="nucleotide sequence ID" value="NZ_LKAJ02000001.1"/>
</dbReference>
<accession>A0A0Q9YXH2</accession>
<name>A0A0Q9YXH2_9GAMM</name>
<evidence type="ECO:0000313" key="3">
    <source>
        <dbReference type="EMBL" id="KRG20835.1"/>
    </source>
</evidence>
<dbReference type="STRING" id="295108.HT99x_02052"/>
<evidence type="ECO:0000313" key="4">
    <source>
        <dbReference type="EMBL" id="MCS5711312.1"/>
    </source>
</evidence>
<evidence type="ECO:0000259" key="2">
    <source>
        <dbReference type="Pfam" id="PF00962"/>
    </source>
</evidence>
<evidence type="ECO:0000313" key="5">
    <source>
        <dbReference type="Proteomes" id="UP000051497"/>
    </source>
</evidence>
<feature type="region of interest" description="Disordered" evidence="1">
    <location>
        <begin position="888"/>
        <end position="924"/>
    </location>
</feature>